<evidence type="ECO:0000313" key="4">
    <source>
        <dbReference type="EMBL" id="PWQ96960.1"/>
    </source>
</evidence>
<proteinExistence type="predicted"/>
<accession>A0A317CKV1</accession>
<dbReference type="PANTHER" id="PTHR10000:SF8">
    <property type="entry name" value="HAD SUPERFAMILY HYDROLASE-LIKE, TYPE 3"/>
    <property type="match status" value="1"/>
</dbReference>
<dbReference type="NCBIfam" id="TIGR01484">
    <property type="entry name" value="HAD-SF-IIB"/>
    <property type="match status" value="1"/>
</dbReference>
<evidence type="ECO:0000256" key="1">
    <source>
        <dbReference type="ARBA" id="ARBA00022723"/>
    </source>
</evidence>
<dbReference type="Proteomes" id="UP000245506">
    <property type="component" value="Unassembled WGS sequence"/>
</dbReference>
<dbReference type="PANTHER" id="PTHR10000">
    <property type="entry name" value="PHOSPHOSERINE PHOSPHATASE"/>
    <property type="match status" value="1"/>
</dbReference>
<comment type="caution">
    <text evidence="4">The sequence shown here is derived from an EMBL/GenBank/DDBJ whole genome shotgun (WGS) entry which is preliminary data.</text>
</comment>
<dbReference type="NCBIfam" id="TIGR01486">
    <property type="entry name" value="HAD-SF-IIB-MPGP"/>
    <property type="match status" value="1"/>
</dbReference>
<protein>
    <submittedName>
        <fullName evidence="4">HAD family hydrolase</fullName>
    </submittedName>
</protein>
<dbReference type="InterPro" id="IPR006379">
    <property type="entry name" value="HAD-SF_hydro_IIB"/>
</dbReference>
<dbReference type="Gene3D" id="3.40.50.1000">
    <property type="entry name" value="HAD superfamily/HAD-like"/>
    <property type="match status" value="1"/>
</dbReference>
<evidence type="ECO:0000313" key="5">
    <source>
        <dbReference type="Proteomes" id="UP000245506"/>
    </source>
</evidence>
<dbReference type="GO" id="GO:0051479">
    <property type="term" value="P:mannosylglycerate biosynthetic process"/>
    <property type="evidence" value="ECO:0007669"/>
    <property type="project" value="InterPro"/>
</dbReference>
<dbReference type="AlphaFoldDB" id="A0A317CKV1"/>
<dbReference type="SFLD" id="SFLDS00003">
    <property type="entry name" value="Haloacid_Dehalogenase"/>
    <property type="match status" value="1"/>
</dbReference>
<dbReference type="InterPro" id="IPR036412">
    <property type="entry name" value="HAD-like_sf"/>
</dbReference>
<organism evidence="4 5">
    <name type="scientific">Leucothrix arctica</name>
    <dbReference type="NCBI Taxonomy" id="1481894"/>
    <lineage>
        <taxon>Bacteria</taxon>
        <taxon>Pseudomonadati</taxon>
        <taxon>Pseudomonadota</taxon>
        <taxon>Gammaproteobacteria</taxon>
        <taxon>Thiotrichales</taxon>
        <taxon>Thiotrichaceae</taxon>
        <taxon>Leucothrix</taxon>
    </lineage>
</organism>
<dbReference type="SFLD" id="SFLDG01142">
    <property type="entry name" value="C2.B.2:_Mannosyl-3-phosphoglyc"/>
    <property type="match status" value="1"/>
</dbReference>
<dbReference type="InterPro" id="IPR023214">
    <property type="entry name" value="HAD_sf"/>
</dbReference>
<dbReference type="GO" id="GO:0050531">
    <property type="term" value="F:mannosyl-3-phosphoglycerate phosphatase activity"/>
    <property type="evidence" value="ECO:0007669"/>
    <property type="project" value="InterPro"/>
</dbReference>
<dbReference type="GO" id="GO:0005829">
    <property type="term" value="C:cytosol"/>
    <property type="evidence" value="ECO:0007669"/>
    <property type="project" value="TreeGrafter"/>
</dbReference>
<evidence type="ECO:0000256" key="2">
    <source>
        <dbReference type="ARBA" id="ARBA00022801"/>
    </source>
</evidence>
<gene>
    <name evidence="4" type="ORF">DKT75_07945</name>
</gene>
<dbReference type="Pfam" id="PF08282">
    <property type="entry name" value="Hydrolase_3"/>
    <property type="match status" value="2"/>
</dbReference>
<dbReference type="OrthoDB" id="455474at2"/>
<dbReference type="SFLD" id="SFLDG01140">
    <property type="entry name" value="C2.B:_Phosphomannomutase_and_P"/>
    <property type="match status" value="1"/>
</dbReference>
<keyword evidence="5" id="KW-1185">Reference proteome</keyword>
<dbReference type="InterPro" id="IPR006381">
    <property type="entry name" value="HAD-SF-IIB-MPGP"/>
</dbReference>
<keyword evidence="2 4" id="KW-0378">Hydrolase</keyword>
<dbReference type="EMBL" id="QGKL01000024">
    <property type="protein sequence ID" value="PWQ96960.1"/>
    <property type="molecule type" value="Genomic_DNA"/>
</dbReference>
<reference evidence="4 5" key="1">
    <citation type="submission" date="2018-05" db="EMBL/GenBank/DDBJ databases">
        <title>Leucothrix arctica sp. nov., isolated from Arctic seawater.</title>
        <authorList>
            <person name="Choi A."/>
            <person name="Baek K."/>
        </authorList>
    </citation>
    <scope>NUCLEOTIDE SEQUENCE [LARGE SCALE GENOMIC DNA]</scope>
    <source>
        <strain evidence="4 5">IMCC9719</strain>
    </source>
</reference>
<evidence type="ECO:0000256" key="3">
    <source>
        <dbReference type="ARBA" id="ARBA00022842"/>
    </source>
</evidence>
<keyword evidence="3" id="KW-0460">Magnesium</keyword>
<sequence length="258" mass="28829">MRKNYIVFTDLDGTLLDHHSYSHAPAQPALNLLESLDVPVILNSSKTLQEIEHIASGLHQSYPRIAENGSLIANPDTDTVHTFGGDYERICEVLEGLRTQYGYQFKGFHDWTPEQLAKDTGLPLDAAIRAGAREGSEPIRWLDTDDRLERFRENLAAEGLTLNRGGRYWHVMWQADKAQAMEYLVKTYTVDNQRPIVIALGDGPNDKNMLAAADIAVIVYNPDGVVIDLPHREGQQVIRTTLAGPSGWNEAIQQIINT</sequence>
<keyword evidence="1" id="KW-0479">Metal-binding</keyword>
<dbReference type="Gene3D" id="3.30.980.20">
    <property type="entry name" value="Putative mannosyl-3-phosphoglycerate phosphatase, domain 2"/>
    <property type="match status" value="1"/>
</dbReference>
<dbReference type="RefSeq" id="WP_109822889.1">
    <property type="nucleotide sequence ID" value="NZ_QGKL01000024.1"/>
</dbReference>
<dbReference type="SUPFAM" id="SSF56784">
    <property type="entry name" value="HAD-like"/>
    <property type="match status" value="1"/>
</dbReference>
<name>A0A317CKV1_9GAMM</name>
<dbReference type="GO" id="GO:0000287">
    <property type="term" value="F:magnesium ion binding"/>
    <property type="evidence" value="ECO:0007669"/>
    <property type="project" value="TreeGrafter"/>
</dbReference>